<gene>
    <name evidence="2" type="ORF">EU556_16980</name>
</gene>
<sequence length="162" mass="17112">MRTSGSVWWLVLVLALFLWAGMVAAISFMEAPLKFTAPHITIPLGAGIGRVVFHALNRVELVLLLGSLLAARILRAPVAVWVGLGLLGFVLLLQTLWLLPALDVRTTMLLAGHEAPPSKLHVLYIVADAVKLLALLVTGSQAFQAATAPAVPAAHSKSSTVA</sequence>
<dbReference type="AlphaFoldDB" id="A0A4Z0P785"/>
<protein>
    <recommendedName>
        <fullName evidence="4">DUF4149 domain-containing protein</fullName>
    </recommendedName>
</protein>
<proteinExistence type="predicted"/>
<dbReference type="EMBL" id="SRLA01000003">
    <property type="protein sequence ID" value="TGE06528.1"/>
    <property type="molecule type" value="Genomic_DNA"/>
</dbReference>
<dbReference type="RefSeq" id="WP_135435301.1">
    <property type="nucleotide sequence ID" value="NZ_SRLA01000003.1"/>
</dbReference>
<evidence type="ECO:0000313" key="2">
    <source>
        <dbReference type="EMBL" id="TGE06528.1"/>
    </source>
</evidence>
<dbReference type="OrthoDB" id="1098954at2"/>
<name>A0A4Z0P785_9BACT</name>
<keyword evidence="1" id="KW-0812">Transmembrane</keyword>
<accession>A0A4Z0P785</accession>
<evidence type="ECO:0000313" key="3">
    <source>
        <dbReference type="Proteomes" id="UP000298337"/>
    </source>
</evidence>
<feature type="transmembrane region" description="Helical" evidence="1">
    <location>
        <begin position="7"/>
        <end position="28"/>
    </location>
</feature>
<comment type="caution">
    <text evidence="2">The sequence shown here is derived from an EMBL/GenBank/DDBJ whole genome shotgun (WGS) entry which is preliminary data.</text>
</comment>
<organism evidence="2 3">
    <name type="scientific">Hymenobacter fodinae</name>
    <dbReference type="NCBI Taxonomy" id="2510796"/>
    <lineage>
        <taxon>Bacteria</taxon>
        <taxon>Pseudomonadati</taxon>
        <taxon>Bacteroidota</taxon>
        <taxon>Cytophagia</taxon>
        <taxon>Cytophagales</taxon>
        <taxon>Hymenobacteraceae</taxon>
        <taxon>Hymenobacter</taxon>
    </lineage>
</organism>
<evidence type="ECO:0008006" key="4">
    <source>
        <dbReference type="Google" id="ProtNLM"/>
    </source>
</evidence>
<keyword evidence="3" id="KW-1185">Reference proteome</keyword>
<keyword evidence="1" id="KW-1133">Transmembrane helix</keyword>
<dbReference type="Proteomes" id="UP000298337">
    <property type="component" value="Unassembled WGS sequence"/>
</dbReference>
<reference evidence="2 3" key="1">
    <citation type="submission" date="2019-04" db="EMBL/GenBank/DDBJ databases">
        <authorList>
            <person name="Feng G."/>
            <person name="Zhang J."/>
            <person name="Zhu H."/>
        </authorList>
    </citation>
    <scope>NUCLEOTIDE SEQUENCE [LARGE SCALE GENOMIC DNA]</scope>
    <source>
        <strain evidence="2 3">92R-1</strain>
    </source>
</reference>
<evidence type="ECO:0000256" key="1">
    <source>
        <dbReference type="SAM" id="Phobius"/>
    </source>
</evidence>
<feature type="transmembrane region" description="Helical" evidence="1">
    <location>
        <begin position="78"/>
        <end position="100"/>
    </location>
</feature>
<keyword evidence="1" id="KW-0472">Membrane</keyword>